<feature type="transmembrane region" description="Helical" evidence="7">
    <location>
        <begin position="6"/>
        <end position="22"/>
    </location>
</feature>
<dbReference type="PANTHER" id="PTHR23510:SF3">
    <property type="entry name" value="MAJOR FACILITATOR SUPERFAMILY DOMAIN-CONTAINING PROTEIN 8"/>
    <property type="match status" value="1"/>
</dbReference>
<feature type="region of interest" description="Disordered" evidence="6">
    <location>
        <begin position="184"/>
        <end position="204"/>
    </location>
</feature>
<evidence type="ECO:0008006" key="10">
    <source>
        <dbReference type="Google" id="ProtNLM"/>
    </source>
</evidence>
<accession>A0A811L0S8</accession>
<dbReference type="SUPFAM" id="SSF103473">
    <property type="entry name" value="MFS general substrate transporter"/>
    <property type="match status" value="1"/>
</dbReference>
<dbReference type="AlphaFoldDB" id="A0A811L0S8"/>
<evidence type="ECO:0000256" key="7">
    <source>
        <dbReference type="SAM" id="Phobius"/>
    </source>
</evidence>
<dbReference type="InterPro" id="IPR036259">
    <property type="entry name" value="MFS_trans_sf"/>
</dbReference>
<feature type="transmembrane region" description="Helical" evidence="7">
    <location>
        <begin position="34"/>
        <end position="52"/>
    </location>
</feature>
<evidence type="ECO:0000256" key="4">
    <source>
        <dbReference type="ARBA" id="ARBA00022989"/>
    </source>
</evidence>
<comment type="subcellular location">
    <subcellularLocation>
        <location evidence="1">Endomembrane system</location>
        <topology evidence="1">Multi-pass membrane protein</topology>
    </subcellularLocation>
</comment>
<protein>
    <recommendedName>
        <fullName evidence="10">MFS domain-containing protein</fullName>
    </recommendedName>
</protein>
<dbReference type="GO" id="GO:0005765">
    <property type="term" value="C:lysosomal membrane"/>
    <property type="evidence" value="ECO:0007669"/>
    <property type="project" value="TreeGrafter"/>
</dbReference>
<dbReference type="GO" id="GO:0022857">
    <property type="term" value="F:transmembrane transporter activity"/>
    <property type="evidence" value="ECO:0007669"/>
    <property type="project" value="InterPro"/>
</dbReference>
<feature type="transmembrane region" description="Helical" evidence="7">
    <location>
        <begin position="159"/>
        <end position="179"/>
    </location>
</feature>
<organism evidence="8 9">
    <name type="scientific">Bursaphelenchus okinawaensis</name>
    <dbReference type="NCBI Taxonomy" id="465554"/>
    <lineage>
        <taxon>Eukaryota</taxon>
        <taxon>Metazoa</taxon>
        <taxon>Ecdysozoa</taxon>
        <taxon>Nematoda</taxon>
        <taxon>Chromadorea</taxon>
        <taxon>Rhabditida</taxon>
        <taxon>Tylenchina</taxon>
        <taxon>Tylenchomorpha</taxon>
        <taxon>Aphelenchoidea</taxon>
        <taxon>Aphelenchoididae</taxon>
        <taxon>Bursaphelenchus</taxon>
    </lineage>
</organism>
<dbReference type="InterPro" id="IPR051068">
    <property type="entry name" value="MFS_Domain-Containing_Protein"/>
</dbReference>
<gene>
    <name evidence="8" type="ORF">BOKJ2_LOCUS9610</name>
</gene>
<dbReference type="Gene3D" id="1.20.1250.20">
    <property type="entry name" value="MFS general substrate transporter like domains"/>
    <property type="match status" value="1"/>
</dbReference>
<evidence type="ECO:0000256" key="5">
    <source>
        <dbReference type="ARBA" id="ARBA00023136"/>
    </source>
</evidence>
<proteinExistence type="predicted"/>
<keyword evidence="3 7" id="KW-0812">Transmembrane</keyword>
<dbReference type="InterPro" id="IPR011701">
    <property type="entry name" value="MFS"/>
</dbReference>
<sequence>MAQGLVGSITFIMYIVFININVEKYLKLRTNCILGLIFMLIFHFMTYPYAIYNNHVKYNNETDHPEIGCNVSRYKWCFELTAISPWLYYISYIVLIGVSFPVMTISLSTLFSKVLGPRRQGTHQGWLQVFSSFGRMFGSMASASMYVNGGPRPVWQMEIAIIGTTIAAWFLFFNSMVAYRPPKPRPVHEGSENSNQSIEFVHHS</sequence>
<dbReference type="GO" id="GO:0012505">
    <property type="term" value="C:endomembrane system"/>
    <property type="evidence" value="ECO:0007669"/>
    <property type="project" value="UniProtKB-SubCell"/>
</dbReference>
<keyword evidence="9" id="KW-1185">Reference proteome</keyword>
<dbReference type="EMBL" id="CAJFDH010000004">
    <property type="protein sequence ID" value="CAD5221768.1"/>
    <property type="molecule type" value="Genomic_DNA"/>
</dbReference>
<keyword evidence="2" id="KW-0813">Transport</keyword>
<evidence type="ECO:0000256" key="6">
    <source>
        <dbReference type="SAM" id="MobiDB-lite"/>
    </source>
</evidence>
<comment type="caution">
    <text evidence="8">The sequence shown here is derived from an EMBL/GenBank/DDBJ whole genome shotgun (WGS) entry which is preliminary data.</text>
</comment>
<reference evidence="8" key="1">
    <citation type="submission" date="2020-09" db="EMBL/GenBank/DDBJ databases">
        <authorList>
            <person name="Kikuchi T."/>
        </authorList>
    </citation>
    <scope>NUCLEOTIDE SEQUENCE</scope>
    <source>
        <strain evidence="8">SH1</strain>
    </source>
</reference>
<dbReference type="PANTHER" id="PTHR23510">
    <property type="entry name" value="INNER MEMBRANE TRANSPORT PROTEIN YAJR"/>
    <property type="match status" value="1"/>
</dbReference>
<keyword evidence="4 7" id="KW-1133">Transmembrane helix</keyword>
<evidence type="ECO:0000256" key="1">
    <source>
        <dbReference type="ARBA" id="ARBA00004127"/>
    </source>
</evidence>
<evidence type="ECO:0000256" key="3">
    <source>
        <dbReference type="ARBA" id="ARBA00022692"/>
    </source>
</evidence>
<feature type="transmembrane region" description="Helical" evidence="7">
    <location>
        <begin position="86"/>
        <end position="105"/>
    </location>
</feature>
<feature type="transmembrane region" description="Helical" evidence="7">
    <location>
        <begin position="126"/>
        <end position="147"/>
    </location>
</feature>
<evidence type="ECO:0000313" key="8">
    <source>
        <dbReference type="EMBL" id="CAD5221768.1"/>
    </source>
</evidence>
<dbReference type="EMBL" id="CAJFCW020000004">
    <property type="protein sequence ID" value="CAG9115432.1"/>
    <property type="molecule type" value="Genomic_DNA"/>
</dbReference>
<keyword evidence="5 7" id="KW-0472">Membrane</keyword>
<dbReference type="OrthoDB" id="370281at2759"/>
<evidence type="ECO:0000256" key="2">
    <source>
        <dbReference type="ARBA" id="ARBA00022448"/>
    </source>
</evidence>
<evidence type="ECO:0000313" key="9">
    <source>
        <dbReference type="Proteomes" id="UP000614601"/>
    </source>
</evidence>
<dbReference type="Pfam" id="PF07690">
    <property type="entry name" value="MFS_1"/>
    <property type="match status" value="1"/>
</dbReference>
<dbReference type="Proteomes" id="UP000783686">
    <property type="component" value="Unassembled WGS sequence"/>
</dbReference>
<name>A0A811L0S8_9BILA</name>
<dbReference type="Proteomes" id="UP000614601">
    <property type="component" value="Unassembled WGS sequence"/>
</dbReference>